<gene>
    <name evidence="2" type="ORF">B6C91_10590</name>
    <name evidence="1" type="ORF">B6D08_11650</name>
</gene>
<keyword evidence="3" id="KW-1185">Reference proteome</keyword>
<protein>
    <submittedName>
        <fullName evidence="1">Uncharacterized protein</fullName>
    </submittedName>
</protein>
<proteinExistence type="predicted"/>
<organism evidence="1 4">
    <name type="scientific">Gilliamella apicola</name>
    <dbReference type="NCBI Taxonomy" id="1196095"/>
    <lineage>
        <taxon>Bacteria</taxon>
        <taxon>Pseudomonadati</taxon>
        <taxon>Pseudomonadota</taxon>
        <taxon>Gammaproteobacteria</taxon>
        <taxon>Orbales</taxon>
        <taxon>Orbaceae</taxon>
        <taxon>Gilliamella</taxon>
    </lineage>
</organism>
<dbReference type="EMBL" id="NART01000058">
    <property type="protein sequence ID" value="OTQ08976.1"/>
    <property type="molecule type" value="Genomic_DNA"/>
</dbReference>
<dbReference type="AlphaFoldDB" id="A0A242NEX1"/>
<evidence type="ECO:0000313" key="1">
    <source>
        <dbReference type="EMBL" id="OTP98294.1"/>
    </source>
</evidence>
<dbReference type="Proteomes" id="UP000194800">
    <property type="component" value="Unassembled WGS sequence"/>
</dbReference>
<accession>A0A242NEX1</accession>
<evidence type="ECO:0000313" key="4">
    <source>
        <dbReference type="Proteomes" id="UP000194977"/>
    </source>
</evidence>
<reference evidence="3 4" key="1">
    <citation type="submission" date="2017-03" db="EMBL/GenBank/DDBJ databases">
        <title>Comparative genomics of honeybee gut symbionts reveal geographically distinct and subgroup specific antibiotic resistance.</title>
        <authorList>
            <person name="Ludvigsen J."/>
            <person name="Porcellato D."/>
            <person name="Labee-Lund T.M."/>
            <person name="Amdam G.V."/>
            <person name="Rudi K."/>
        </authorList>
    </citation>
    <scope>NUCLEOTIDE SEQUENCE [LARGE SCALE GENOMIC DNA]</scope>
    <source>
        <strain evidence="1 4">A-7-12</strain>
        <strain evidence="2 3">A-9-12</strain>
    </source>
</reference>
<dbReference type="RefSeq" id="WP_086272710.1">
    <property type="nucleotide sequence ID" value="NZ_JBHZLC010000038.1"/>
</dbReference>
<evidence type="ECO:0000313" key="3">
    <source>
        <dbReference type="Proteomes" id="UP000194800"/>
    </source>
</evidence>
<name>A0A242NEX1_9GAMM</name>
<comment type="caution">
    <text evidence="1">The sequence shown here is derived from an EMBL/GenBank/DDBJ whole genome shotgun (WGS) entry which is preliminary data.</text>
</comment>
<dbReference type="Proteomes" id="UP000194977">
    <property type="component" value="Unassembled WGS sequence"/>
</dbReference>
<sequence length="104" mass="12535">MINLPDYIKESNIEYLQHRLKDIASISLKKILNKHYTELGIKYKKDIKNLSFKEQLSIILTGFNTEPVFQLCFYIYDENDFYLGYYQHLTDLDFNYVDEFFVAK</sequence>
<dbReference type="EMBL" id="NARP01000034">
    <property type="protein sequence ID" value="OTP98294.1"/>
    <property type="molecule type" value="Genomic_DNA"/>
</dbReference>
<dbReference type="OrthoDB" id="7067059at2"/>
<evidence type="ECO:0000313" key="2">
    <source>
        <dbReference type="EMBL" id="OTQ08976.1"/>
    </source>
</evidence>